<feature type="chain" id="PRO_5001987651" description="Lipoprotein" evidence="1">
    <location>
        <begin position="19"/>
        <end position="269"/>
    </location>
</feature>
<keyword evidence="1" id="KW-0732">Signal</keyword>
<accession>A0A0A2G322</accession>
<feature type="signal peptide" evidence="1">
    <location>
        <begin position="1"/>
        <end position="18"/>
    </location>
</feature>
<keyword evidence="3" id="KW-1185">Reference proteome</keyword>
<name>A0A0A2G322_9PORP</name>
<evidence type="ECO:0008006" key="4">
    <source>
        <dbReference type="Google" id="ProtNLM"/>
    </source>
</evidence>
<evidence type="ECO:0000313" key="2">
    <source>
        <dbReference type="EMBL" id="KGN97693.1"/>
    </source>
</evidence>
<evidence type="ECO:0000256" key="1">
    <source>
        <dbReference type="SAM" id="SignalP"/>
    </source>
</evidence>
<dbReference type="PROSITE" id="PS51257">
    <property type="entry name" value="PROKAR_LIPOPROTEIN"/>
    <property type="match status" value="1"/>
</dbReference>
<evidence type="ECO:0000313" key="3">
    <source>
        <dbReference type="Proteomes" id="UP000030134"/>
    </source>
</evidence>
<dbReference type="EMBL" id="JQZW01000009">
    <property type="protein sequence ID" value="KGN97693.1"/>
    <property type="molecule type" value="Genomic_DNA"/>
</dbReference>
<dbReference type="RefSeq" id="WP_036884174.1">
    <property type="nucleotide sequence ID" value="NZ_JQZW01000009.1"/>
</dbReference>
<sequence length="269" mass="30758">MKKHLTKALLAVTLTALAAVGFVACDLFPMPIVTRNPWKSLGKTGYLYGTLVAESYIDTSNKLPYPSEEQRNDTTFVWNSKSPNNKGISFYLRTPLKEVRDDYSRYINRFGDNFYNKKKPSFPHPLVDNRPELSMATVERVTITADRSFGDDYPVGSNLAPLCLFHARSYEEYIANGYTYSEKPGEGDSGRRIIRGDDTEAWRQLHLYPPHFGFELTRKLELKEDEFVTLTITMELINRLASDTERCTLKRIVAVRTLPQDGNKQVALR</sequence>
<reference evidence="2 3" key="1">
    <citation type="submission" date="2014-08" db="EMBL/GenBank/DDBJ databases">
        <title>Porphyromonas gingivicanis strain:COT-022_OH1391 Genome sequencing.</title>
        <authorList>
            <person name="Wallis C."/>
            <person name="Deusch O."/>
            <person name="O'Flynn C."/>
            <person name="Davis I."/>
            <person name="Jospin G."/>
            <person name="Darling A.E."/>
            <person name="Coil D.A."/>
            <person name="Alexiev A."/>
            <person name="Horsfall A."/>
            <person name="Kirkwood N."/>
            <person name="Harris S."/>
            <person name="Eisen J.A."/>
        </authorList>
    </citation>
    <scope>NUCLEOTIDE SEQUENCE [LARGE SCALE GENOMIC DNA]</scope>
    <source>
        <strain evidence="3">COT-022 OH1391</strain>
    </source>
</reference>
<dbReference type="AlphaFoldDB" id="A0A0A2G322"/>
<comment type="caution">
    <text evidence="2">The sequence shown here is derived from an EMBL/GenBank/DDBJ whole genome shotgun (WGS) entry which is preliminary data.</text>
</comment>
<proteinExistence type="predicted"/>
<gene>
    <name evidence="2" type="ORF">HQ36_05305</name>
</gene>
<dbReference type="Proteomes" id="UP000030134">
    <property type="component" value="Unassembled WGS sequence"/>
</dbReference>
<organism evidence="2 3">
    <name type="scientific">Porphyromonas gingivicanis</name>
    <dbReference type="NCBI Taxonomy" id="266762"/>
    <lineage>
        <taxon>Bacteria</taxon>
        <taxon>Pseudomonadati</taxon>
        <taxon>Bacteroidota</taxon>
        <taxon>Bacteroidia</taxon>
        <taxon>Bacteroidales</taxon>
        <taxon>Porphyromonadaceae</taxon>
        <taxon>Porphyromonas</taxon>
    </lineage>
</organism>
<protein>
    <recommendedName>
        <fullName evidence="4">Lipoprotein</fullName>
    </recommendedName>
</protein>